<comment type="caution">
    <text evidence="1">The sequence shown here is derived from an EMBL/GenBank/DDBJ whole genome shotgun (WGS) entry which is preliminary data.</text>
</comment>
<protein>
    <recommendedName>
        <fullName evidence="3">SGNH/GDSL hydrolase family protein</fullName>
    </recommendedName>
</protein>
<dbReference type="AlphaFoldDB" id="A0A7Y0KC76"/>
<reference evidence="1 2" key="1">
    <citation type="submission" date="2020-04" db="EMBL/GenBank/DDBJ databases">
        <title>Bacillus sp. UniB3 isolated from commercial digestive syrup.</title>
        <authorList>
            <person name="Thorat V."/>
            <person name="Kirdat K."/>
            <person name="Tiwarekar B."/>
            <person name="Yadav A."/>
        </authorList>
    </citation>
    <scope>NUCLEOTIDE SEQUENCE [LARGE SCALE GENOMIC DNA]</scope>
    <source>
        <strain evidence="1 2">UniB3</strain>
    </source>
</reference>
<proteinExistence type="predicted"/>
<name>A0A7Y0KC76_9BACI</name>
<dbReference type="Gene3D" id="3.40.50.1110">
    <property type="entry name" value="SGNH hydrolase"/>
    <property type="match status" value="1"/>
</dbReference>
<dbReference type="SUPFAM" id="SSF52266">
    <property type="entry name" value="SGNH hydrolase"/>
    <property type="match status" value="1"/>
</dbReference>
<evidence type="ECO:0000313" key="1">
    <source>
        <dbReference type="EMBL" id="NMO79586.1"/>
    </source>
</evidence>
<keyword evidence="2" id="KW-1185">Reference proteome</keyword>
<sequence>MKATILSILSIILVVILVIGNIHWNIRSESPLSTIHPTEGANTEVENKEQYFSLDYYMSFAKSWPDGAQQVLEEKLTDKQSFHILLVGSDAIGDQELGLVTPLQEALASKYDKYVTVESITYDETSSDYVNDNEYESLISKKPDMVILEPFLLNDNGVVDISTTLMNLNQVIKETKDELPNVTFIMMPAHQLYNAALYPMQVRDLQKYAESKDIPYWNHWEAWPDSKDPKVQDYYNTEGDKSKANEQGFELWSNYLAKKLISE</sequence>
<accession>A0A7Y0KC76</accession>
<gene>
    <name evidence="1" type="ORF">HHU08_21895</name>
</gene>
<dbReference type="Proteomes" id="UP000588491">
    <property type="component" value="Unassembled WGS sequence"/>
</dbReference>
<dbReference type="RefSeq" id="WP_169189335.1">
    <property type="nucleotide sequence ID" value="NZ_JABBPK010000001.1"/>
</dbReference>
<dbReference type="EMBL" id="JABBPK010000001">
    <property type="protein sequence ID" value="NMO79586.1"/>
    <property type="molecule type" value="Genomic_DNA"/>
</dbReference>
<organism evidence="1 2">
    <name type="scientific">Niallia alba</name>
    <dbReference type="NCBI Taxonomy" id="2729105"/>
    <lineage>
        <taxon>Bacteria</taxon>
        <taxon>Bacillati</taxon>
        <taxon>Bacillota</taxon>
        <taxon>Bacilli</taxon>
        <taxon>Bacillales</taxon>
        <taxon>Bacillaceae</taxon>
        <taxon>Niallia</taxon>
    </lineage>
</organism>
<dbReference type="InterPro" id="IPR036514">
    <property type="entry name" value="SGNH_hydro_sf"/>
</dbReference>
<evidence type="ECO:0000313" key="2">
    <source>
        <dbReference type="Proteomes" id="UP000588491"/>
    </source>
</evidence>
<evidence type="ECO:0008006" key="3">
    <source>
        <dbReference type="Google" id="ProtNLM"/>
    </source>
</evidence>